<gene>
    <name evidence="2" type="ORF">DBV39_12840</name>
</gene>
<protein>
    <recommendedName>
        <fullName evidence="1">Glucose/Sorbosone dehydrogenase domain-containing protein</fullName>
    </recommendedName>
</protein>
<dbReference type="Proteomes" id="UP000244571">
    <property type="component" value="Chromosome"/>
</dbReference>
<keyword evidence="3" id="KW-1185">Reference proteome</keyword>
<dbReference type="EMBL" id="CP028901">
    <property type="protein sequence ID" value="AWB35810.1"/>
    <property type="molecule type" value="Genomic_DNA"/>
</dbReference>
<reference evidence="2 3" key="1">
    <citation type="submission" date="2018-04" db="EMBL/GenBank/DDBJ databases">
        <title>Bordetella sp. HZ20 isolated from seawater.</title>
        <authorList>
            <person name="Sun C."/>
        </authorList>
    </citation>
    <scope>NUCLEOTIDE SEQUENCE [LARGE SCALE GENOMIC DNA]</scope>
    <source>
        <strain evidence="2 3">HZ20</strain>
    </source>
</reference>
<dbReference type="OrthoDB" id="9770043at2"/>
<evidence type="ECO:0000259" key="1">
    <source>
        <dbReference type="Pfam" id="PF07995"/>
    </source>
</evidence>
<proteinExistence type="predicted"/>
<name>A0A2R4XPT2_9BURK</name>
<evidence type="ECO:0000313" key="3">
    <source>
        <dbReference type="Proteomes" id="UP000244571"/>
    </source>
</evidence>
<dbReference type="PANTHER" id="PTHR19328">
    <property type="entry name" value="HEDGEHOG-INTERACTING PROTEIN"/>
    <property type="match status" value="1"/>
</dbReference>
<dbReference type="KEGG" id="boz:DBV39_12840"/>
<evidence type="ECO:0000313" key="2">
    <source>
        <dbReference type="EMBL" id="AWB35810.1"/>
    </source>
</evidence>
<dbReference type="PANTHER" id="PTHR19328:SF75">
    <property type="entry name" value="ALDOSE SUGAR DEHYDROGENASE YLII"/>
    <property type="match status" value="1"/>
</dbReference>
<dbReference type="InterPro" id="IPR011041">
    <property type="entry name" value="Quinoprot_gluc/sorb_DH_b-prop"/>
</dbReference>
<dbReference type="InterPro" id="IPR012938">
    <property type="entry name" value="Glc/Sorbosone_DH"/>
</dbReference>
<organism evidence="2 3">
    <name type="scientific">Orrella marina</name>
    <dbReference type="NCBI Taxonomy" id="2163011"/>
    <lineage>
        <taxon>Bacteria</taxon>
        <taxon>Pseudomonadati</taxon>
        <taxon>Pseudomonadota</taxon>
        <taxon>Betaproteobacteria</taxon>
        <taxon>Burkholderiales</taxon>
        <taxon>Alcaligenaceae</taxon>
        <taxon>Orrella</taxon>
    </lineage>
</organism>
<dbReference type="AlphaFoldDB" id="A0A2R4XPT2"/>
<dbReference type="Pfam" id="PF07995">
    <property type="entry name" value="GSDH"/>
    <property type="match status" value="1"/>
</dbReference>
<feature type="domain" description="Glucose/Sorbosone dehydrogenase" evidence="1">
    <location>
        <begin position="23"/>
        <end position="358"/>
    </location>
</feature>
<accession>A0A2R4XPT2</accession>
<dbReference type="InterPro" id="IPR011042">
    <property type="entry name" value="6-blade_b-propeller_TolB-like"/>
</dbReference>
<dbReference type="Gene3D" id="2.120.10.30">
    <property type="entry name" value="TolB, C-terminal domain"/>
    <property type="match status" value="1"/>
</dbReference>
<dbReference type="SUPFAM" id="SSF50952">
    <property type="entry name" value="Soluble quinoprotein glucose dehydrogenase"/>
    <property type="match status" value="1"/>
</dbReference>
<sequence length="363" mass="39250">MSGTAGVASSQARLAPTVVAEGLENPWALAFIENGNMLVTERPGRLRVVSAEGGVGAALAGLPAISVGGQGGLLDLVTDREYGANRQLYFCYSEPDPENPTSRANSTALAKARLSDDRTQLEDVQVLFRQMPKIASTLHFGCRIIQLEDGSLLLGLGDRYGQMQQAQNLENHIGKVVRVFPDGSVPLNNPMFDGQSHAPEIWSYGHRNIQGGVMADDGTVWIHEHGPQGGDEVNRIRPGLNYGWPVITYGENYGGGRIGQGITQAPGMEQPVLQWTPSIAPSGMAEITSDRYGADWKGNLIVGSLKFRNLHRLQVQGDSLVPASVELPDLKQRVRDVRQGPDGLLYILTDQADGQLIRLDPVQ</sequence>